<sequence>MKFTRARGVGLLGIFIAIVLIFAVNNSLGNKITEKSKIQSIWGFTSTIRIPDSAKMKEDPKAPPVAAIELPTMITISLICGALVLAGGSLIAKNPERGWVAPYMSSVIALGFFSILLWAVANNSVDLSDTLSRVVRLGTPIAIGALAGIVCERSGVVNIGIEGMMLTAACFGYAAAAISARAIYGDALPESAVRGVVWMPLIIGILGAIVTGGMMAALHAWLSIRFKVDQVISGTVINIMAVGITGFTRTNFLLKFESPLRTGLPQMPLGPLADIPLLGPILFDHKPITYLMILMVFGLNFFLFRTVWGLRTRAIGEHPKAADTVGINVNRMRYRNVIIGGMIAGVAGAWFSLEGSFGFDDGMTSGQGFISLAAMIFGKWNPIGAFGGSLLFSSADALQLKVQAYSFDLPSQFMQMLPYVVTLIVLAGVIGRARPPAASGKVYEK</sequence>
<dbReference type="EMBL" id="BAABRU010000019">
    <property type="protein sequence ID" value="GAA5530512.1"/>
    <property type="molecule type" value="Genomic_DNA"/>
</dbReference>
<accession>A0ABP9X529</accession>
<dbReference type="PANTHER" id="PTHR43370:SF1">
    <property type="entry name" value="GUANOSINE ABC TRANSPORTER PERMEASE PROTEIN NUPQ"/>
    <property type="match status" value="1"/>
</dbReference>
<evidence type="ECO:0008006" key="9">
    <source>
        <dbReference type="Google" id="ProtNLM"/>
    </source>
</evidence>
<reference evidence="7 8" key="1">
    <citation type="submission" date="2024-02" db="EMBL/GenBank/DDBJ databases">
        <title>Herpetosiphon gulosus NBRC 112829.</title>
        <authorList>
            <person name="Ichikawa N."/>
            <person name="Katano-Makiyama Y."/>
            <person name="Hidaka K."/>
        </authorList>
    </citation>
    <scope>NUCLEOTIDE SEQUENCE [LARGE SCALE GENOMIC DNA]</scope>
    <source>
        <strain evidence="7 8">NBRC 112829</strain>
    </source>
</reference>
<protein>
    <recommendedName>
        <fullName evidence="9">ABC transporter permease</fullName>
    </recommendedName>
</protein>
<feature type="transmembrane region" description="Helical" evidence="6">
    <location>
        <begin position="163"/>
        <end position="184"/>
    </location>
</feature>
<comment type="subcellular location">
    <subcellularLocation>
        <location evidence="1">Cell membrane</location>
        <topology evidence="1">Multi-pass membrane protein</topology>
    </subcellularLocation>
</comment>
<dbReference type="PANTHER" id="PTHR43370">
    <property type="entry name" value="SUGAR ABC TRANSPORTER INTEGRAL MEMBRANE PROTEIN-RELATED"/>
    <property type="match status" value="1"/>
</dbReference>
<feature type="transmembrane region" description="Helical" evidence="6">
    <location>
        <begin position="70"/>
        <end position="92"/>
    </location>
</feature>
<evidence type="ECO:0000256" key="3">
    <source>
        <dbReference type="ARBA" id="ARBA00022692"/>
    </source>
</evidence>
<feature type="transmembrane region" description="Helical" evidence="6">
    <location>
        <begin position="9"/>
        <end position="28"/>
    </location>
</feature>
<dbReference type="Proteomes" id="UP001428290">
    <property type="component" value="Unassembled WGS sequence"/>
</dbReference>
<dbReference type="InterPro" id="IPR001851">
    <property type="entry name" value="ABC_transp_permease"/>
</dbReference>
<organism evidence="7 8">
    <name type="scientific">Herpetosiphon gulosus</name>
    <dbReference type="NCBI Taxonomy" id="1973496"/>
    <lineage>
        <taxon>Bacteria</taxon>
        <taxon>Bacillati</taxon>
        <taxon>Chloroflexota</taxon>
        <taxon>Chloroflexia</taxon>
        <taxon>Herpetosiphonales</taxon>
        <taxon>Herpetosiphonaceae</taxon>
        <taxon>Herpetosiphon</taxon>
    </lineage>
</organism>
<evidence type="ECO:0000256" key="6">
    <source>
        <dbReference type="SAM" id="Phobius"/>
    </source>
</evidence>
<feature type="transmembrane region" description="Helical" evidence="6">
    <location>
        <begin position="99"/>
        <end position="121"/>
    </location>
</feature>
<keyword evidence="5 6" id="KW-0472">Membrane</keyword>
<feature type="transmembrane region" description="Helical" evidence="6">
    <location>
        <begin position="337"/>
        <end position="353"/>
    </location>
</feature>
<keyword evidence="4 6" id="KW-1133">Transmembrane helix</keyword>
<evidence type="ECO:0000313" key="8">
    <source>
        <dbReference type="Proteomes" id="UP001428290"/>
    </source>
</evidence>
<keyword evidence="2" id="KW-1003">Cell membrane</keyword>
<dbReference type="RefSeq" id="WP_345724111.1">
    <property type="nucleotide sequence ID" value="NZ_BAABRU010000019.1"/>
</dbReference>
<feature type="transmembrane region" description="Helical" evidence="6">
    <location>
        <begin position="413"/>
        <end position="431"/>
    </location>
</feature>
<evidence type="ECO:0000256" key="5">
    <source>
        <dbReference type="ARBA" id="ARBA00023136"/>
    </source>
</evidence>
<keyword evidence="3 6" id="KW-0812">Transmembrane</keyword>
<feature type="transmembrane region" description="Helical" evidence="6">
    <location>
        <begin position="288"/>
        <end position="308"/>
    </location>
</feature>
<evidence type="ECO:0000256" key="2">
    <source>
        <dbReference type="ARBA" id="ARBA00022475"/>
    </source>
</evidence>
<evidence type="ECO:0000256" key="4">
    <source>
        <dbReference type="ARBA" id="ARBA00022989"/>
    </source>
</evidence>
<dbReference type="Pfam" id="PF02653">
    <property type="entry name" value="BPD_transp_2"/>
    <property type="match status" value="1"/>
</dbReference>
<feature type="transmembrane region" description="Helical" evidence="6">
    <location>
        <begin position="133"/>
        <end position="151"/>
    </location>
</feature>
<proteinExistence type="predicted"/>
<evidence type="ECO:0000313" key="7">
    <source>
        <dbReference type="EMBL" id="GAA5530512.1"/>
    </source>
</evidence>
<feature type="transmembrane region" description="Helical" evidence="6">
    <location>
        <begin position="196"/>
        <end position="218"/>
    </location>
</feature>
<dbReference type="CDD" id="cd06580">
    <property type="entry name" value="TM_PBP1_transp_TpRbsC_like"/>
    <property type="match status" value="1"/>
</dbReference>
<keyword evidence="8" id="KW-1185">Reference proteome</keyword>
<name>A0ABP9X529_9CHLR</name>
<gene>
    <name evidence="7" type="ORF">Hgul01_04331</name>
</gene>
<feature type="transmembrane region" description="Helical" evidence="6">
    <location>
        <begin position="230"/>
        <end position="248"/>
    </location>
</feature>
<evidence type="ECO:0000256" key="1">
    <source>
        <dbReference type="ARBA" id="ARBA00004651"/>
    </source>
</evidence>
<comment type="caution">
    <text evidence="7">The sequence shown here is derived from an EMBL/GenBank/DDBJ whole genome shotgun (WGS) entry which is preliminary data.</text>
</comment>